<comment type="caution">
    <text evidence="2">The sequence shown here is derived from an EMBL/GenBank/DDBJ whole genome shotgun (WGS) entry which is preliminary data.</text>
</comment>
<dbReference type="Proteomes" id="UP000553632">
    <property type="component" value="Unassembled WGS sequence"/>
</dbReference>
<dbReference type="EMBL" id="JABANO010006167">
    <property type="protein sequence ID" value="KAF4752272.1"/>
    <property type="molecule type" value="Genomic_DNA"/>
</dbReference>
<organism evidence="2 3">
    <name type="scientific">Perkinsus olseni</name>
    <name type="common">Perkinsus atlanticus</name>
    <dbReference type="NCBI Taxonomy" id="32597"/>
    <lineage>
        <taxon>Eukaryota</taxon>
        <taxon>Sar</taxon>
        <taxon>Alveolata</taxon>
        <taxon>Perkinsozoa</taxon>
        <taxon>Perkinsea</taxon>
        <taxon>Perkinsida</taxon>
        <taxon>Perkinsidae</taxon>
        <taxon>Perkinsus</taxon>
    </lineage>
</organism>
<feature type="compositionally biased region" description="Low complexity" evidence="1">
    <location>
        <begin position="165"/>
        <end position="174"/>
    </location>
</feature>
<evidence type="ECO:0000313" key="3">
    <source>
        <dbReference type="Proteomes" id="UP000553632"/>
    </source>
</evidence>
<keyword evidence="3" id="KW-1185">Reference proteome</keyword>
<feature type="compositionally biased region" description="Low complexity" evidence="1">
    <location>
        <begin position="130"/>
        <end position="143"/>
    </location>
</feature>
<protein>
    <submittedName>
        <fullName evidence="2">Uncharacterized protein</fullName>
    </submittedName>
</protein>
<sequence length="216" mass="25095">MADFSALFDDFWDAALRLAALREVPDANRLLTSLYSDVDVHEASHSGMHRLVRNYVKRSIECTERELDRDDEDAILRTLLSDLMDAAPRAREDTVDISDSETESPWVDDNSVVTDEDVGSQHTIDERQQRSPQQQQWPPQQQRVIDDENPSLRQQEHADDDDEQQQQQPSLRQQQEYDERELRRRAAGWIPSDRANLLRAHFIALIRSGMLSRTED</sequence>
<evidence type="ECO:0000256" key="1">
    <source>
        <dbReference type="SAM" id="MobiDB-lite"/>
    </source>
</evidence>
<feature type="region of interest" description="Disordered" evidence="1">
    <location>
        <begin position="90"/>
        <end position="182"/>
    </location>
</feature>
<gene>
    <name evidence="2" type="ORF">FOZ63_031638</name>
</gene>
<proteinExistence type="predicted"/>
<name>A0A7J6U5G2_PEROL</name>
<accession>A0A7J6U5G2</accession>
<reference evidence="2 3" key="1">
    <citation type="submission" date="2020-04" db="EMBL/GenBank/DDBJ databases">
        <title>Perkinsus olseni comparative genomics.</title>
        <authorList>
            <person name="Bogema D.R."/>
        </authorList>
    </citation>
    <scope>NUCLEOTIDE SEQUENCE [LARGE SCALE GENOMIC DNA]</scope>
    <source>
        <strain evidence="2 3">ATCC PRA-207</strain>
    </source>
</reference>
<dbReference type="AlphaFoldDB" id="A0A7J6U5G2"/>
<evidence type="ECO:0000313" key="2">
    <source>
        <dbReference type="EMBL" id="KAF4752272.1"/>
    </source>
</evidence>